<organism evidence="2 3">
    <name type="scientific">Gordonia rhizosphera NBRC 16068</name>
    <dbReference type="NCBI Taxonomy" id="1108045"/>
    <lineage>
        <taxon>Bacteria</taxon>
        <taxon>Bacillati</taxon>
        <taxon>Actinomycetota</taxon>
        <taxon>Actinomycetes</taxon>
        <taxon>Mycobacteriales</taxon>
        <taxon>Gordoniaceae</taxon>
        <taxon>Gordonia</taxon>
    </lineage>
</organism>
<evidence type="ECO:0000313" key="2">
    <source>
        <dbReference type="EMBL" id="GAB89521.1"/>
    </source>
</evidence>
<proteinExistence type="predicted"/>
<evidence type="ECO:0008006" key="4">
    <source>
        <dbReference type="Google" id="ProtNLM"/>
    </source>
</evidence>
<dbReference type="eggNOG" id="ENOG503310N">
    <property type="taxonomic scope" value="Bacteria"/>
</dbReference>
<keyword evidence="3" id="KW-1185">Reference proteome</keyword>
<keyword evidence="1" id="KW-0472">Membrane</keyword>
<evidence type="ECO:0000256" key="1">
    <source>
        <dbReference type="SAM" id="Phobius"/>
    </source>
</evidence>
<keyword evidence="1" id="KW-0812">Transmembrane</keyword>
<protein>
    <recommendedName>
        <fullName evidence="4">DUF3054 domain-containing protein</fullName>
    </recommendedName>
</protein>
<dbReference type="Pfam" id="PF11255">
    <property type="entry name" value="DUF3054"/>
    <property type="match status" value="1"/>
</dbReference>
<feature type="transmembrane region" description="Helical" evidence="1">
    <location>
        <begin position="118"/>
        <end position="138"/>
    </location>
</feature>
<dbReference type="EMBL" id="BAHC01000064">
    <property type="protein sequence ID" value="GAB89521.1"/>
    <property type="molecule type" value="Genomic_DNA"/>
</dbReference>
<keyword evidence="1" id="KW-1133">Transmembrane helix</keyword>
<dbReference type="InterPro" id="IPR021414">
    <property type="entry name" value="DUF3054"/>
</dbReference>
<feature type="transmembrane region" description="Helical" evidence="1">
    <location>
        <begin position="48"/>
        <end position="72"/>
    </location>
</feature>
<feature type="transmembrane region" description="Helical" evidence="1">
    <location>
        <begin position="20"/>
        <end position="41"/>
    </location>
</feature>
<comment type="caution">
    <text evidence="2">The sequence shown here is derived from an EMBL/GenBank/DDBJ whole genome shotgun (WGS) entry which is preliminary data.</text>
</comment>
<evidence type="ECO:0000313" key="3">
    <source>
        <dbReference type="Proteomes" id="UP000008363"/>
    </source>
</evidence>
<dbReference type="Proteomes" id="UP000008363">
    <property type="component" value="Unassembled WGS sequence"/>
</dbReference>
<dbReference type="RefSeq" id="WP_006331590.1">
    <property type="nucleotide sequence ID" value="NZ_BAHC01000064.1"/>
</dbReference>
<name>K6W717_9ACTN</name>
<dbReference type="AlphaFoldDB" id="K6W717"/>
<feature type="transmembrane region" description="Helical" evidence="1">
    <location>
        <begin position="92"/>
        <end position="111"/>
    </location>
</feature>
<dbReference type="STRING" id="1108045.GORHZ_064_00080"/>
<sequence>MAMSRTRPVAADDAPTSRAVLPVPVTALIDVVAVTVFVLIGRSSHDEGFAIIGVLQTLWPFLVGAAAGWSIAYVYSHVRSSDWFGHDFRPEGIAPAGLMIWFCTVTVGMILRYLLHQGVAVSFVIVASVVLALFLLGWRGVAAFVSRRRAA</sequence>
<gene>
    <name evidence="2" type="ORF">GORHZ_064_00080</name>
</gene>
<reference evidence="2 3" key="1">
    <citation type="submission" date="2012-08" db="EMBL/GenBank/DDBJ databases">
        <title>Whole genome shotgun sequence of Gordonia rhizosphera NBRC 16068.</title>
        <authorList>
            <person name="Takarada H."/>
            <person name="Isaki S."/>
            <person name="Hosoyama A."/>
            <person name="Tsuchikane K."/>
            <person name="Katsumata H."/>
            <person name="Baba S."/>
            <person name="Ohji S."/>
            <person name="Yamazaki S."/>
            <person name="Fujita N."/>
        </authorList>
    </citation>
    <scope>NUCLEOTIDE SEQUENCE [LARGE SCALE GENOMIC DNA]</scope>
    <source>
        <strain evidence="2 3">NBRC 16068</strain>
    </source>
</reference>
<accession>K6W717</accession>